<name>A0A8H3GVR8_9AGAM</name>
<reference evidence="4" key="1">
    <citation type="submission" date="2021-01" db="EMBL/GenBank/DDBJ databases">
        <authorList>
            <person name="Kaushik A."/>
        </authorList>
    </citation>
    <scope>NUCLEOTIDE SEQUENCE</scope>
    <source>
        <strain evidence="4">AG1-1C</strain>
    </source>
</reference>
<evidence type="ECO:0000313" key="4">
    <source>
        <dbReference type="EMBL" id="CAE6470796.1"/>
    </source>
</evidence>
<feature type="transmembrane region" description="Helical" evidence="2">
    <location>
        <begin position="255"/>
        <end position="283"/>
    </location>
</feature>
<feature type="domain" description="DUF6535" evidence="3">
    <location>
        <begin position="55"/>
        <end position="249"/>
    </location>
</feature>
<protein>
    <recommendedName>
        <fullName evidence="3">DUF6535 domain-containing protein</fullName>
    </recommendedName>
</protein>
<sequence length="1037" mass="116634">MYSTRRYRAQRHFIYRLLTKRYRSQANPTPQEDQKDPKKTDDNPKNNLAPNAEVWKTYVKETDRFDQELVDGWNNSLDMLLLFVRLCYSKKTSPYSICTLLQAALFSAISTAFVLESTQDLKPDYADTSAQALKEILVAVSSGNSGESSDVPSVDEPFSPTPTAIKVNILWFMSLSLSVAVALIAIVAKDWCYQFMSGRTGQALLQGRRRHLRWEGIEKWKMQEILYVLSLMLHAALLLFAVGLSVYLWDINPQVASPVVATTAAVGVFYVVTLFLPLFFRYCPFSTGLIKLFRPCWDRVGGRIFKYSLQGLGWFIVAAITASAVIKRCYQLCSKGQLNEESENQKRGFRFWMSQIALKECWDDAHTWVKNEAKLVSDKLMADRSQLDGQETPMDDVTSSMLGWMIAQCEDLNSVDIALRALVGAPRWLPRLPLIESGALSPTFARLSIYLSAWRYVADEEGVESEKLEQSVILQSQSLSFMSHKESLELPEGYLATLNRLSGILDHYWNKNAYTTALKELGNLSLHLSETWDSANYWREQRDRQWALVKMIARKDLVTVSLTDICHLVDGIAKSYIYDPDQSSDLLLELLIKTEHGKNEQLRRMIAIALAARLIASGDYPGCNHPSDRATLQKQARTFYVFLSTVRPTNGQWNECKQLLLFGLLGVLITNPESEDSTTSREIRDKALDLVDYVKEPTGTDHPSVKLPQDPVAIAINWLLQSTHISTHDTPSTDTPAPGLPDSAVIEIASPSSSTNARDTGHEFAKTKMEFGNGPNLEQAKQVLRLARKSFGWRIGTDHQSLPSGQHGTELAKRKLSPALDSIIETNLHEHVYKTIESENGDIIPHCMTFLWQFTQVLLLRKRNFKIEGDAIKCILGPLGFSRGDGPDDSGDMGFSELWIEKIKLACQQNPQNVLDSEILDMMILYHEYVKENLRPNIANDSDSESQPTWLSILQCLWQDCCNRTAQASSSSEPDTQGDRGEAPQVQGTDKGSVQEHTSQAVQEGELNASEGTKEETKLNHPPLKCWNTHHVSGDSL</sequence>
<keyword evidence="2" id="KW-0472">Membrane</keyword>
<feature type="region of interest" description="Disordered" evidence="1">
    <location>
        <begin position="967"/>
        <end position="1037"/>
    </location>
</feature>
<accession>A0A8H3GVR8</accession>
<proteinExistence type="predicted"/>
<comment type="caution">
    <text evidence="4">The sequence shown here is derived from an EMBL/GenBank/DDBJ whole genome shotgun (WGS) entry which is preliminary data.</text>
</comment>
<dbReference type="AlphaFoldDB" id="A0A8H3GVR8"/>
<gene>
    <name evidence="4" type="ORF">RDB_LOCUS175389</name>
</gene>
<dbReference type="Pfam" id="PF20153">
    <property type="entry name" value="DUF6535"/>
    <property type="match status" value="1"/>
</dbReference>
<organism evidence="4 5">
    <name type="scientific">Rhizoctonia solani</name>
    <dbReference type="NCBI Taxonomy" id="456999"/>
    <lineage>
        <taxon>Eukaryota</taxon>
        <taxon>Fungi</taxon>
        <taxon>Dikarya</taxon>
        <taxon>Basidiomycota</taxon>
        <taxon>Agaricomycotina</taxon>
        <taxon>Agaricomycetes</taxon>
        <taxon>Cantharellales</taxon>
        <taxon>Ceratobasidiaceae</taxon>
        <taxon>Rhizoctonia</taxon>
    </lineage>
</organism>
<feature type="compositionally biased region" description="Basic and acidic residues" evidence="1">
    <location>
        <begin position="32"/>
        <end position="44"/>
    </location>
</feature>
<dbReference type="EMBL" id="CAJMWS010001001">
    <property type="protein sequence ID" value="CAE6470796.1"/>
    <property type="molecule type" value="Genomic_DNA"/>
</dbReference>
<feature type="transmembrane region" description="Helical" evidence="2">
    <location>
        <begin position="95"/>
        <end position="115"/>
    </location>
</feature>
<feature type="compositionally biased region" description="Polar residues" evidence="1">
    <location>
        <begin position="986"/>
        <end position="1002"/>
    </location>
</feature>
<keyword evidence="2" id="KW-0812">Transmembrane</keyword>
<feature type="transmembrane region" description="Helical" evidence="2">
    <location>
        <begin position="169"/>
        <end position="188"/>
    </location>
</feature>
<feature type="region of interest" description="Disordered" evidence="1">
    <location>
        <begin position="25"/>
        <end position="49"/>
    </location>
</feature>
<evidence type="ECO:0000313" key="5">
    <source>
        <dbReference type="Proteomes" id="UP000663846"/>
    </source>
</evidence>
<dbReference type="InterPro" id="IPR045338">
    <property type="entry name" value="DUF6535"/>
</dbReference>
<dbReference type="Proteomes" id="UP000663846">
    <property type="component" value="Unassembled WGS sequence"/>
</dbReference>
<keyword evidence="2" id="KW-1133">Transmembrane helix</keyword>
<evidence type="ECO:0000256" key="1">
    <source>
        <dbReference type="SAM" id="MobiDB-lite"/>
    </source>
</evidence>
<evidence type="ECO:0000256" key="2">
    <source>
        <dbReference type="SAM" id="Phobius"/>
    </source>
</evidence>
<feature type="transmembrane region" description="Helical" evidence="2">
    <location>
        <begin position="304"/>
        <end position="326"/>
    </location>
</feature>
<evidence type="ECO:0000259" key="3">
    <source>
        <dbReference type="Pfam" id="PF20153"/>
    </source>
</evidence>
<feature type="transmembrane region" description="Helical" evidence="2">
    <location>
        <begin position="225"/>
        <end position="249"/>
    </location>
</feature>